<dbReference type="Proteomes" id="UP000015350">
    <property type="component" value="Unassembled WGS sequence"/>
</dbReference>
<sequence length="214" mass="23632">MLAYAVFWILARKGPFTALRLCKIMAVLIIAKMTLPWIKDIPSCQIYFFIGGAVYLLITQGWAVNRLVHATGMAVLLAATAVLGNTLTEGKIHTITLILVTAALLLSFLALGKIIKSPRVSGCFCSLGNLTYSSYMIHFPLQIFVILALERLGINPEIYSHWATAVGFLLFLFLLSHASYVFFEHPVQNWLRSRLGRTMAPHPTGPDSSRAIAP</sequence>
<feature type="transmembrane region" description="Helical" evidence="1">
    <location>
        <begin position="161"/>
        <end position="183"/>
    </location>
</feature>
<name>S9S2Y4_MAGFU</name>
<organism evidence="2 3">
    <name type="scientific">Magnetospirillum fulvum MGU-K5</name>
    <dbReference type="NCBI Taxonomy" id="1316936"/>
    <lineage>
        <taxon>Bacteria</taxon>
        <taxon>Pseudomonadati</taxon>
        <taxon>Pseudomonadota</taxon>
        <taxon>Alphaproteobacteria</taxon>
        <taxon>Rhodospirillales</taxon>
        <taxon>Rhodospirillaceae</taxon>
        <taxon>Magnetospirillum</taxon>
    </lineage>
</organism>
<keyword evidence="1" id="KW-1133">Transmembrane helix</keyword>
<dbReference type="OrthoDB" id="505919at2"/>
<feature type="transmembrane region" description="Helical" evidence="1">
    <location>
        <begin position="70"/>
        <end position="88"/>
    </location>
</feature>
<keyword evidence="1" id="KW-0472">Membrane</keyword>
<comment type="caution">
    <text evidence="2">The sequence shown here is derived from an EMBL/GenBank/DDBJ whole genome shotgun (WGS) entry which is preliminary data.</text>
</comment>
<dbReference type="AlphaFoldDB" id="S9S2Y4"/>
<dbReference type="STRING" id="1316936.K678_16695"/>
<accession>S9S2Y4</accession>
<keyword evidence="1" id="KW-0812">Transmembrane</keyword>
<protein>
    <recommendedName>
        <fullName evidence="4">Acyltransferase 3 domain-containing protein</fullName>
    </recommendedName>
</protein>
<gene>
    <name evidence="2" type="ORF">K678_16695</name>
</gene>
<evidence type="ECO:0000313" key="2">
    <source>
        <dbReference type="EMBL" id="EPY00322.1"/>
    </source>
</evidence>
<evidence type="ECO:0000256" key="1">
    <source>
        <dbReference type="SAM" id="Phobius"/>
    </source>
</evidence>
<proteinExistence type="predicted"/>
<reference evidence="2 3" key="1">
    <citation type="submission" date="2013-04" db="EMBL/GenBank/DDBJ databases">
        <authorList>
            <person name="Kuznetsov B."/>
            <person name="Ivanovsky R."/>
        </authorList>
    </citation>
    <scope>NUCLEOTIDE SEQUENCE [LARGE SCALE GENOMIC DNA]</scope>
    <source>
        <strain evidence="2 3">MGU-K5</strain>
    </source>
</reference>
<feature type="transmembrane region" description="Helical" evidence="1">
    <location>
        <begin position="45"/>
        <end position="63"/>
    </location>
</feature>
<dbReference type="EMBL" id="AQPH01000109">
    <property type="protein sequence ID" value="EPY00322.1"/>
    <property type="molecule type" value="Genomic_DNA"/>
</dbReference>
<evidence type="ECO:0008006" key="4">
    <source>
        <dbReference type="Google" id="ProtNLM"/>
    </source>
</evidence>
<feature type="transmembrane region" description="Helical" evidence="1">
    <location>
        <begin position="127"/>
        <end position="149"/>
    </location>
</feature>
<evidence type="ECO:0000313" key="3">
    <source>
        <dbReference type="Proteomes" id="UP000015350"/>
    </source>
</evidence>
<feature type="transmembrane region" description="Helical" evidence="1">
    <location>
        <begin position="94"/>
        <end position="115"/>
    </location>
</feature>